<keyword evidence="1" id="KW-1133">Transmembrane helix</keyword>
<dbReference type="PANTHER" id="PTHR10974">
    <property type="entry name" value="FI08016P-RELATED"/>
    <property type="match status" value="1"/>
</dbReference>
<dbReference type="EMBL" id="CVRI01000053">
    <property type="protein sequence ID" value="CRK99826.1"/>
    <property type="molecule type" value="Genomic_DNA"/>
</dbReference>
<evidence type="ECO:0000256" key="1">
    <source>
        <dbReference type="SAM" id="Phobius"/>
    </source>
</evidence>
<evidence type="ECO:0000313" key="3">
    <source>
        <dbReference type="Proteomes" id="UP000183832"/>
    </source>
</evidence>
<dbReference type="SUPFAM" id="SSF53649">
    <property type="entry name" value="Alkaline phosphatase-like"/>
    <property type="match status" value="1"/>
</dbReference>
<dbReference type="Gene3D" id="3.40.720.10">
    <property type="entry name" value="Alkaline Phosphatase, subunit A"/>
    <property type="match status" value="1"/>
</dbReference>
<sequence>MANENNAQAQQYQKYDLLKIYTYVIIGISALTIIIQIFAAFTLYPNVETSEDKLIVDNLNCKIPFTATTAIKHLKIKRTKLPPCKLLDFLTIIESTDRPEDIPVVKYKKKLLGRYNVTDINNVVCCYHIIKRVRNSDSNITISKECIEFNEERTPLSHDIKHIYVKCKSPKDGIFYENVQAIISSNLKIINRQRRSGIRKKNPYSVLMLGIDGMSRMNFQRGSPKCFSYMNGSDYWFDLKGYTPIGTSSFPNLFAILTGQSPSEAQENCDPTTKSFLDGCPFIWKNYQSFGYVTAYGEDQCDRNTFNKNHKGFNQQPTDHYLRPYVLTAQNYMKFHNKNDLTYCLANSLYIDHIFVYAQKVFQIYVHEPYFGVFYVNSLVDKHLSSSPWLDARIANSFLNKLENDEFSKNLIVIYFGDVGARFEQNMGGFYEERSPLLSIRLPKKFQRDYPDIVESLKINSNRLTTPYDLHVTLKHILNLSADEKVPEKAIGCRSCQSLFEEVSPGRSCRDVNIPDHLCPCSLVEIDPSKKVLKHVVRFAIKNLNYELSKMKTTSGKNCTKLKVDRITLAYQQLISSWTMNYIIRFTVLPSNDEFEAIMRKKFISIIKAEPQFELIKEIIRINNDTRPNICVDPDATSNRRINEEYEDDYEIPTMI</sequence>
<accession>A0A1J1IJ84</accession>
<keyword evidence="1" id="KW-0812">Transmembrane</keyword>
<dbReference type="STRING" id="568069.A0A1J1IJ84"/>
<dbReference type="AlphaFoldDB" id="A0A1J1IJ84"/>
<dbReference type="FunFam" id="3.40.720.10:FF:000017">
    <property type="entry name" value="Predicted protein"/>
    <property type="match status" value="1"/>
</dbReference>
<name>A0A1J1IJ84_9DIPT</name>
<dbReference type="GO" id="GO:0005615">
    <property type="term" value="C:extracellular space"/>
    <property type="evidence" value="ECO:0007669"/>
    <property type="project" value="TreeGrafter"/>
</dbReference>
<dbReference type="Pfam" id="PF02995">
    <property type="entry name" value="DUF229"/>
    <property type="match status" value="1"/>
</dbReference>
<reference evidence="2 3" key="1">
    <citation type="submission" date="2015-04" db="EMBL/GenBank/DDBJ databases">
        <authorList>
            <person name="Syromyatnikov M.Y."/>
            <person name="Popov V.N."/>
        </authorList>
    </citation>
    <scope>NUCLEOTIDE SEQUENCE [LARGE SCALE GENOMIC DNA]</scope>
</reference>
<dbReference type="Proteomes" id="UP000183832">
    <property type="component" value="Unassembled WGS sequence"/>
</dbReference>
<protein>
    <submittedName>
        <fullName evidence="2">CLUMA_CG013134, isoform A</fullName>
    </submittedName>
</protein>
<feature type="transmembrane region" description="Helical" evidence="1">
    <location>
        <begin position="20"/>
        <end position="44"/>
    </location>
</feature>
<organism evidence="2 3">
    <name type="scientific">Clunio marinus</name>
    <dbReference type="NCBI Taxonomy" id="568069"/>
    <lineage>
        <taxon>Eukaryota</taxon>
        <taxon>Metazoa</taxon>
        <taxon>Ecdysozoa</taxon>
        <taxon>Arthropoda</taxon>
        <taxon>Hexapoda</taxon>
        <taxon>Insecta</taxon>
        <taxon>Pterygota</taxon>
        <taxon>Neoptera</taxon>
        <taxon>Endopterygota</taxon>
        <taxon>Diptera</taxon>
        <taxon>Nematocera</taxon>
        <taxon>Chironomoidea</taxon>
        <taxon>Chironomidae</taxon>
        <taxon>Clunio</taxon>
    </lineage>
</organism>
<dbReference type="InterPro" id="IPR017850">
    <property type="entry name" value="Alkaline_phosphatase_core_sf"/>
</dbReference>
<dbReference type="InterPro" id="IPR004245">
    <property type="entry name" value="DUF229"/>
</dbReference>
<keyword evidence="3" id="KW-1185">Reference proteome</keyword>
<evidence type="ECO:0000313" key="2">
    <source>
        <dbReference type="EMBL" id="CRK99826.1"/>
    </source>
</evidence>
<dbReference type="PANTHER" id="PTHR10974:SF9">
    <property type="entry name" value="DUF229 DOMAIN CONTAINING PROTEIN-RELATED"/>
    <property type="match status" value="1"/>
</dbReference>
<dbReference type="OrthoDB" id="413313at2759"/>
<keyword evidence="1" id="KW-0472">Membrane</keyword>
<dbReference type="CDD" id="cd16021">
    <property type="entry name" value="ALP_like"/>
    <property type="match status" value="1"/>
</dbReference>
<proteinExistence type="predicted"/>
<gene>
    <name evidence="2" type="primary">similar to AGAP006068-PC</name>
    <name evidence="2" type="ORF">CLUMA_CG013134</name>
</gene>